<name>A0A6N7X2F3_STRAY</name>
<dbReference type="GeneID" id="99636095"/>
<organism evidence="2 4">
    <name type="scientific">Streptococcus alactolyticus</name>
    <dbReference type="NCBI Taxonomy" id="29389"/>
    <lineage>
        <taxon>Bacteria</taxon>
        <taxon>Bacillati</taxon>
        <taxon>Bacillota</taxon>
        <taxon>Bacilli</taxon>
        <taxon>Lactobacillales</taxon>
        <taxon>Streptococcaceae</taxon>
        <taxon>Streptococcus</taxon>
    </lineage>
</organism>
<evidence type="ECO:0000313" key="2">
    <source>
        <dbReference type="EMBL" id="MST53597.1"/>
    </source>
</evidence>
<evidence type="ECO:0000313" key="5">
    <source>
        <dbReference type="Proteomes" id="UP001212085"/>
    </source>
</evidence>
<dbReference type="Proteomes" id="UP000471052">
    <property type="component" value="Unassembled WGS sequence"/>
</dbReference>
<dbReference type="RefSeq" id="WP_167829274.1">
    <property type="nucleotide sequence ID" value="NZ_BRXN01000004.1"/>
</dbReference>
<gene>
    <name evidence="2" type="ORF">FYJ82_04100</name>
    <name evidence="3" type="ORF">O6R09_07480</name>
</gene>
<feature type="region of interest" description="Disordered" evidence="1">
    <location>
        <begin position="95"/>
        <end position="123"/>
    </location>
</feature>
<proteinExistence type="predicted"/>
<dbReference type="EMBL" id="VUNP01000013">
    <property type="protein sequence ID" value="MST53597.1"/>
    <property type="molecule type" value="Genomic_DNA"/>
</dbReference>
<accession>A0A6N7X2F3</accession>
<dbReference type="EMBL" id="CP114883">
    <property type="protein sequence ID" value="WBB06116.1"/>
    <property type="molecule type" value="Genomic_DNA"/>
</dbReference>
<evidence type="ECO:0000313" key="4">
    <source>
        <dbReference type="Proteomes" id="UP000471052"/>
    </source>
</evidence>
<feature type="compositionally biased region" description="Polar residues" evidence="1">
    <location>
        <begin position="95"/>
        <end position="114"/>
    </location>
</feature>
<reference evidence="2 4" key="1">
    <citation type="submission" date="2019-08" db="EMBL/GenBank/DDBJ databases">
        <title>In-depth cultivation of the pig gut microbiome towards novel bacterial diversity and tailored functional studies.</title>
        <authorList>
            <person name="Wylensek D."/>
            <person name="Hitch T.C.A."/>
            <person name="Clavel T."/>
        </authorList>
    </citation>
    <scope>NUCLEOTIDE SEQUENCE [LARGE SCALE GENOMIC DNA]</scope>
    <source>
        <strain evidence="2 4">BL-178-WT-3A</strain>
    </source>
</reference>
<feature type="region of interest" description="Disordered" evidence="1">
    <location>
        <begin position="145"/>
        <end position="197"/>
    </location>
</feature>
<evidence type="ECO:0000256" key="1">
    <source>
        <dbReference type="SAM" id="MobiDB-lite"/>
    </source>
</evidence>
<evidence type="ECO:0000313" key="3">
    <source>
        <dbReference type="EMBL" id="WBB06116.1"/>
    </source>
</evidence>
<dbReference type="Proteomes" id="UP001212085">
    <property type="component" value="Chromosome"/>
</dbReference>
<protein>
    <recommendedName>
        <fullName evidence="6">Cystathionine gamma-synthase</fullName>
    </recommendedName>
</protein>
<dbReference type="AlphaFoldDB" id="A0A6N7X2F3"/>
<feature type="compositionally biased region" description="Basic and acidic residues" evidence="1">
    <location>
        <begin position="149"/>
        <end position="166"/>
    </location>
</feature>
<sequence length="197" mass="22875">MKKTTRRFPLVADDEPVSSPSKAMALYENSDLITNIHGAYREKDYNDVTNNYHFVTENDHDSERVKTLNEGKSYAELARDEARQDVKKKRQAYVSNNLAKPSKMANQQPLQTKKPNPPKKRAGKFSHLSANMRQDDYILAEIPLNHQRSQKESTQKAKKNSYEFLKHSQIYNKDANQKQKKYQKAQEMNLAQLDTNK</sequence>
<evidence type="ECO:0008006" key="6">
    <source>
        <dbReference type="Google" id="ProtNLM"/>
    </source>
</evidence>
<keyword evidence="5" id="KW-1185">Reference proteome</keyword>
<reference evidence="3 5" key="2">
    <citation type="submission" date="2022-12" db="EMBL/GenBank/DDBJ databases">
        <title>Streptococcus alactolyticus LGM, complete genome.</title>
        <authorList>
            <person name="Liu Z."/>
            <person name="Mu C."/>
            <person name="Zhu W."/>
        </authorList>
    </citation>
    <scope>NUCLEOTIDE SEQUENCE [LARGE SCALE GENOMIC DNA]</scope>
    <source>
        <strain evidence="3 5">LGM</strain>
    </source>
</reference>